<sequence>MKHEKQFSDVDWDMLNEYLPEKLVQEMDAQRRTSVHRR</sequence>
<dbReference type="AlphaFoldDB" id="A0A821CPZ9"/>
<dbReference type="Proteomes" id="UP000663851">
    <property type="component" value="Unassembled WGS sequence"/>
</dbReference>
<feature type="non-terminal residue" evidence="1">
    <location>
        <position position="38"/>
    </location>
</feature>
<gene>
    <name evidence="1" type="ORF">HFQ381_LOCUS33732</name>
</gene>
<evidence type="ECO:0000313" key="2">
    <source>
        <dbReference type="Proteomes" id="UP000663851"/>
    </source>
</evidence>
<organism evidence="1 2">
    <name type="scientific">Rotaria socialis</name>
    <dbReference type="NCBI Taxonomy" id="392032"/>
    <lineage>
        <taxon>Eukaryota</taxon>
        <taxon>Metazoa</taxon>
        <taxon>Spiralia</taxon>
        <taxon>Gnathifera</taxon>
        <taxon>Rotifera</taxon>
        <taxon>Eurotatoria</taxon>
        <taxon>Bdelloidea</taxon>
        <taxon>Philodinida</taxon>
        <taxon>Philodinidae</taxon>
        <taxon>Rotaria</taxon>
    </lineage>
</organism>
<evidence type="ECO:0000313" key="1">
    <source>
        <dbReference type="EMBL" id="CAF4605197.1"/>
    </source>
</evidence>
<comment type="caution">
    <text evidence="1">The sequence shown here is derived from an EMBL/GenBank/DDBJ whole genome shotgun (WGS) entry which is preliminary data.</text>
</comment>
<proteinExistence type="predicted"/>
<dbReference type="EMBL" id="CAJOBO010011443">
    <property type="protein sequence ID" value="CAF4605197.1"/>
    <property type="molecule type" value="Genomic_DNA"/>
</dbReference>
<protein>
    <submittedName>
        <fullName evidence="1">Uncharacterized protein</fullName>
    </submittedName>
</protein>
<name>A0A821CPZ9_9BILA</name>
<accession>A0A821CPZ9</accession>
<reference evidence="1" key="1">
    <citation type="submission" date="2021-02" db="EMBL/GenBank/DDBJ databases">
        <authorList>
            <person name="Nowell W R."/>
        </authorList>
    </citation>
    <scope>NUCLEOTIDE SEQUENCE</scope>
</reference>